<keyword evidence="4" id="KW-0732">Signal</keyword>
<gene>
    <name evidence="5" type="ordered locus">P700755_003653</name>
</gene>
<dbReference type="SUPFAM" id="SSF48452">
    <property type="entry name" value="TPR-like"/>
    <property type="match status" value="2"/>
</dbReference>
<dbReference type="InterPro" id="IPR011990">
    <property type="entry name" value="TPR-like_helical_dom_sf"/>
</dbReference>
<dbReference type="PANTHER" id="PTHR45586">
    <property type="entry name" value="TPR REPEAT-CONTAINING PROTEIN PA4667"/>
    <property type="match status" value="1"/>
</dbReference>
<evidence type="ECO:0000256" key="1">
    <source>
        <dbReference type="ARBA" id="ARBA00022737"/>
    </source>
</evidence>
<dbReference type="EMBL" id="CP003879">
    <property type="protein sequence ID" value="AFU70245.1"/>
    <property type="molecule type" value="Genomic_DNA"/>
</dbReference>
<feature type="chain" id="PRO_5003877982" evidence="4">
    <location>
        <begin position="23"/>
        <end position="425"/>
    </location>
</feature>
<dbReference type="PROSITE" id="PS50005">
    <property type="entry name" value="TPR"/>
    <property type="match status" value="1"/>
</dbReference>
<feature type="signal peptide" evidence="4">
    <location>
        <begin position="1"/>
        <end position="22"/>
    </location>
</feature>
<dbReference type="Proteomes" id="UP000008514">
    <property type="component" value="Chromosome"/>
</dbReference>
<dbReference type="Gene3D" id="1.25.40.10">
    <property type="entry name" value="Tetratricopeptide repeat domain"/>
    <property type="match status" value="2"/>
</dbReference>
<evidence type="ECO:0000256" key="3">
    <source>
        <dbReference type="PROSITE-ProRule" id="PRU00339"/>
    </source>
</evidence>
<protein>
    <submittedName>
        <fullName evidence="5">PEP-CTERM system TPR-repeat lipoprotein</fullName>
    </submittedName>
</protein>
<reference evidence="5" key="2">
    <citation type="submission" date="2012-09" db="EMBL/GenBank/DDBJ databases">
        <title>The complete sequence of Psychroflexus torquis an extreme psychrophile from sea-ice that is stimulated by light.</title>
        <authorList>
            <person name="Feng S."/>
            <person name="Powell S.M."/>
            <person name="Bowman J.P."/>
        </authorList>
    </citation>
    <scope>NUCLEOTIDE SEQUENCE [LARGE SCALE GENOMIC DNA]</scope>
    <source>
        <strain evidence="5">ATCC 700755</strain>
    </source>
</reference>
<organism evidence="5 6">
    <name type="scientific">Psychroflexus torquis (strain ATCC 700755 / CIP 106069 / ACAM 623)</name>
    <dbReference type="NCBI Taxonomy" id="313595"/>
    <lineage>
        <taxon>Bacteria</taxon>
        <taxon>Pseudomonadati</taxon>
        <taxon>Bacteroidota</taxon>
        <taxon>Flavobacteriia</taxon>
        <taxon>Flavobacteriales</taxon>
        <taxon>Flavobacteriaceae</taxon>
        <taxon>Psychroflexus</taxon>
    </lineage>
</organism>
<evidence type="ECO:0000256" key="2">
    <source>
        <dbReference type="ARBA" id="ARBA00022803"/>
    </source>
</evidence>
<dbReference type="InterPro" id="IPR019734">
    <property type="entry name" value="TPR_rpt"/>
</dbReference>
<dbReference type="STRING" id="313595.P700755_003653"/>
<evidence type="ECO:0000313" key="6">
    <source>
        <dbReference type="Proteomes" id="UP000008514"/>
    </source>
</evidence>
<keyword evidence="1" id="KW-0677">Repeat</keyword>
<dbReference type="InterPro" id="IPR051012">
    <property type="entry name" value="CellSynth/LPSAsmb/PSIAsmb"/>
</dbReference>
<keyword evidence="2 3" id="KW-0802">TPR repeat</keyword>
<keyword evidence="6" id="KW-1185">Reference proteome</keyword>
<reference evidence="5" key="1">
    <citation type="submission" date="2006-03" db="EMBL/GenBank/DDBJ databases">
        <authorList>
            <person name="Bowman J."/>
            <person name="Ferriera S."/>
            <person name="Johnson J."/>
            <person name="Kravitz S."/>
            <person name="Halpern A."/>
            <person name="Remington K."/>
            <person name="Beeson K."/>
            <person name="Tran B."/>
            <person name="Rogers Y.-H."/>
            <person name="Friedman R."/>
            <person name="Venter J.C."/>
        </authorList>
    </citation>
    <scope>NUCLEOTIDE SEQUENCE [LARGE SCALE GENOMIC DNA]</scope>
    <source>
        <strain evidence="5">ATCC 700755</strain>
    </source>
</reference>
<evidence type="ECO:0000256" key="4">
    <source>
        <dbReference type="SAM" id="SignalP"/>
    </source>
</evidence>
<dbReference type="PANTHER" id="PTHR45586:SF1">
    <property type="entry name" value="LIPOPOLYSACCHARIDE ASSEMBLY PROTEIN B"/>
    <property type="match status" value="1"/>
</dbReference>
<dbReference type="SMART" id="SM00028">
    <property type="entry name" value="TPR"/>
    <property type="match status" value="4"/>
</dbReference>
<name>K4IXN8_PSYTT</name>
<keyword evidence="5" id="KW-0449">Lipoprotein</keyword>
<dbReference type="Pfam" id="PF13181">
    <property type="entry name" value="TPR_8"/>
    <property type="match status" value="1"/>
</dbReference>
<feature type="repeat" description="TPR" evidence="3">
    <location>
        <begin position="297"/>
        <end position="330"/>
    </location>
</feature>
<evidence type="ECO:0000313" key="5">
    <source>
        <dbReference type="EMBL" id="AFU70245.1"/>
    </source>
</evidence>
<sequence>MNTMKKSILALALIGATSLSFSQRGEIRDAESAVEDNNFKEALAQLDIAKPLLADEKDKWVIRYHLTKAKTHGNLAEKKSGDDLISDMDIALQSLESVLSMESENEEALAYQNKLRQTMVQTAIDGQNNGDFDIAEKLLYKTYELDRNDTVMLYYAASAAVNGKIYDKALDHYQKLLDIGFNGATEQFVATNIESGEEEIFESKNMRDIAIKTSEFKNPSKKMTPALTGEIAKNITLIYIQEDQPDKALSAIKKAKEENPEDMSLLQAEADLYYRIGKIDKYDEVMKQVVKMDPENPLLYYNLGVASEQLGDKKSAKEYYLQTIELDPEMVNAYINLAALTLSKEKDIVEEMNSLGNSRADNKKYQELNKQKKQFYKDALPYLEKASELNPKNMDALKTKLNIYYQLEMSDKAKVLQEKINSLQE</sequence>
<dbReference type="eggNOG" id="COG0457">
    <property type="taxonomic scope" value="Bacteria"/>
</dbReference>
<proteinExistence type="predicted"/>
<dbReference type="AlphaFoldDB" id="K4IXN8"/>
<accession>K4IXN8</accession>
<dbReference type="KEGG" id="ptq:P700755_003653"/>
<dbReference type="HOGENOM" id="CLU_043019_2_0_10"/>